<evidence type="ECO:0000313" key="8">
    <source>
        <dbReference type="Proteomes" id="UP000280417"/>
    </source>
</evidence>
<dbReference type="InterPro" id="IPR037225">
    <property type="entry name" value="Nuo51_FMN-bd_sf"/>
</dbReference>
<dbReference type="Pfam" id="PF01512">
    <property type="entry name" value="Complex1_51K"/>
    <property type="match status" value="1"/>
</dbReference>
<dbReference type="InterPro" id="IPR036249">
    <property type="entry name" value="Thioredoxin-like_sf"/>
</dbReference>
<dbReference type="PROSITE" id="PS51257">
    <property type="entry name" value="PROKAR_LIPOPROTEIN"/>
    <property type="match status" value="1"/>
</dbReference>
<dbReference type="Gene3D" id="6.10.250.1450">
    <property type="match status" value="1"/>
</dbReference>
<evidence type="ECO:0000256" key="3">
    <source>
        <dbReference type="ARBA" id="ARBA00022723"/>
    </source>
</evidence>
<evidence type="ECO:0000313" key="7">
    <source>
        <dbReference type="EMBL" id="RLE15359.1"/>
    </source>
</evidence>
<dbReference type="GO" id="GO:0016491">
    <property type="term" value="F:oxidoreductase activity"/>
    <property type="evidence" value="ECO:0007669"/>
    <property type="project" value="InterPro"/>
</dbReference>
<dbReference type="NCBIfam" id="NF010120">
    <property type="entry name" value="PRK13596.1"/>
    <property type="match status" value="1"/>
</dbReference>
<evidence type="ECO:0000256" key="4">
    <source>
        <dbReference type="ARBA" id="ARBA00023004"/>
    </source>
</evidence>
<dbReference type="GO" id="GO:0010181">
    <property type="term" value="F:FMN binding"/>
    <property type="evidence" value="ECO:0007669"/>
    <property type="project" value="InterPro"/>
</dbReference>
<dbReference type="Gene3D" id="3.40.30.10">
    <property type="entry name" value="Glutaredoxin"/>
    <property type="match status" value="1"/>
</dbReference>
<dbReference type="Pfam" id="PF10589">
    <property type="entry name" value="NADH_4Fe-4S"/>
    <property type="match status" value="1"/>
</dbReference>
<comment type="similarity">
    <text evidence="1">Belongs to the complex I 51 kDa subunit family.</text>
</comment>
<dbReference type="PROSITE" id="PS00645">
    <property type="entry name" value="COMPLEX1_51K_2"/>
    <property type="match status" value="1"/>
</dbReference>
<dbReference type="PANTHER" id="PTHR43578:SF3">
    <property type="entry name" value="NADH-QUINONE OXIDOREDUCTASE SUBUNIT F"/>
    <property type="match status" value="1"/>
</dbReference>
<dbReference type="FunFam" id="3.40.50.11540:FF:000001">
    <property type="entry name" value="NADH dehydrogenase [ubiquinone] flavoprotein 1, mitochondrial"/>
    <property type="match status" value="1"/>
</dbReference>
<evidence type="ECO:0000256" key="1">
    <source>
        <dbReference type="ARBA" id="ARBA00007523"/>
    </source>
</evidence>
<evidence type="ECO:0000259" key="6">
    <source>
        <dbReference type="SMART" id="SM00928"/>
    </source>
</evidence>
<dbReference type="SUPFAM" id="SSF142019">
    <property type="entry name" value="Nqo1 FMN-binding domain-like"/>
    <property type="match status" value="1"/>
</dbReference>
<evidence type="ECO:0000256" key="5">
    <source>
        <dbReference type="ARBA" id="ARBA00023014"/>
    </source>
</evidence>
<dbReference type="SUPFAM" id="SSF142984">
    <property type="entry name" value="Nqo1 middle domain-like"/>
    <property type="match status" value="1"/>
</dbReference>
<dbReference type="InterPro" id="IPR037207">
    <property type="entry name" value="Nuop51_4Fe4S-bd_sf"/>
</dbReference>
<dbReference type="FunFam" id="1.20.1440.230:FF:000001">
    <property type="entry name" value="Mitochondrial NADH dehydrogenase flavoprotein 1"/>
    <property type="match status" value="1"/>
</dbReference>
<dbReference type="Gene3D" id="1.20.1440.230">
    <property type="entry name" value="NADH-ubiquinone oxidoreductase 51kDa subunit, iron-sulphur binding domain"/>
    <property type="match status" value="1"/>
</dbReference>
<dbReference type="SUPFAM" id="SSF52833">
    <property type="entry name" value="Thioredoxin-like"/>
    <property type="match status" value="1"/>
</dbReference>
<dbReference type="GO" id="GO:0051539">
    <property type="term" value="F:4 iron, 4 sulfur cluster binding"/>
    <property type="evidence" value="ECO:0007669"/>
    <property type="project" value="UniProtKB-KW"/>
</dbReference>
<dbReference type="Gene3D" id="3.50.50.60">
    <property type="entry name" value="FAD/NAD(P)-binding domain"/>
    <property type="match status" value="2"/>
</dbReference>
<dbReference type="SUPFAM" id="SSF46548">
    <property type="entry name" value="alpha-helical ferredoxin"/>
    <property type="match status" value="1"/>
</dbReference>
<dbReference type="AlphaFoldDB" id="A0A662DMM1"/>
<evidence type="ECO:0000256" key="2">
    <source>
        <dbReference type="ARBA" id="ARBA00022485"/>
    </source>
</evidence>
<proteinExistence type="inferred from homology"/>
<dbReference type="CDD" id="cd02980">
    <property type="entry name" value="TRX_Fd_family"/>
    <property type="match status" value="1"/>
</dbReference>
<comment type="caution">
    <text evidence="7">The sequence shown here is derived from an EMBL/GenBank/DDBJ whole genome shotgun (WGS) entry which is preliminary data.</text>
</comment>
<dbReference type="InterPro" id="IPR028261">
    <property type="entry name" value="DPD_II"/>
</dbReference>
<dbReference type="InterPro" id="IPR036188">
    <property type="entry name" value="FAD/NAD-bd_sf"/>
</dbReference>
<keyword evidence="3" id="KW-0479">Metal-binding</keyword>
<dbReference type="SUPFAM" id="SSF140490">
    <property type="entry name" value="Nqo1C-terminal domain-like"/>
    <property type="match status" value="1"/>
</dbReference>
<dbReference type="GO" id="GO:0046872">
    <property type="term" value="F:metal ion binding"/>
    <property type="evidence" value="ECO:0007669"/>
    <property type="project" value="UniProtKB-KW"/>
</dbReference>
<feature type="domain" description="NADH-ubiquinone oxidoreductase 51kDa subunit iron-sulphur binding" evidence="6">
    <location>
        <begin position="440"/>
        <end position="485"/>
    </location>
</feature>
<gene>
    <name evidence="7" type="ORF">DRJ04_00565</name>
</gene>
<dbReference type="Pfam" id="PF01257">
    <property type="entry name" value="2Fe-2S_thioredx"/>
    <property type="match status" value="1"/>
</dbReference>
<protein>
    <submittedName>
        <fullName evidence="7">NADH-quinone oxidoreductase subunit NuoF</fullName>
    </submittedName>
</protein>
<keyword evidence="4" id="KW-0408">Iron</keyword>
<dbReference type="SMART" id="SM00928">
    <property type="entry name" value="NADH_4Fe-4S"/>
    <property type="match status" value="1"/>
</dbReference>
<dbReference type="Gene3D" id="3.10.20.600">
    <property type="match status" value="1"/>
</dbReference>
<dbReference type="Gene3D" id="3.40.50.11540">
    <property type="entry name" value="NADH-ubiquinone oxidoreductase 51kDa subunit"/>
    <property type="match status" value="1"/>
</dbReference>
<organism evidence="7 8">
    <name type="scientific">Aerophobetes bacterium</name>
    <dbReference type="NCBI Taxonomy" id="2030807"/>
    <lineage>
        <taxon>Bacteria</taxon>
        <taxon>Candidatus Aerophobota</taxon>
    </lineage>
</organism>
<dbReference type="Proteomes" id="UP000280417">
    <property type="component" value="Unassembled WGS sequence"/>
</dbReference>
<keyword evidence="5" id="KW-0411">Iron-sulfur</keyword>
<dbReference type="SUPFAM" id="SSF51971">
    <property type="entry name" value="Nucleotide-binding domain"/>
    <property type="match status" value="1"/>
</dbReference>
<dbReference type="Pfam" id="PF14691">
    <property type="entry name" value="Fer4_20"/>
    <property type="match status" value="1"/>
</dbReference>
<dbReference type="Pfam" id="PF07992">
    <property type="entry name" value="Pyr_redox_2"/>
    <property type="match status" value="1"/>
</dbReference>
<reference evidence="7 8" key="1">
    <citation type="submission" date="2018-06" db="EMBL/GenBank/DDBJ databases">
        <title>Extensive metabolic versatility and redundancy in microbially diverse, dynamic hydrothermal sediments.</title>
        <authorList>
            <person name="Dombrowski N."/>
            <person name="Teske A."/>
            <person name="Baker B.J."/>
        </authorList>
    </citation>
    <scope>NUCLEOTIDE SEQUENCE [LARGE SCALE GENOMIC DNA]</scope>
    <source>
        <strain evidence="7">B3_G15</strain>
    </source>
</reference>
<keyword evidence="2" id="KW-0004">4Fe-4S</keyword>
<dbReference type="GO" id="GO:0008137">
    <property type="term" value="F:NADH dehydrogenase (ubiquinone) activity"/>
    <property type="evidence" value="ECO:0007669"/>
    <property type="project" value="InterPro"/>
</dbReference>
<accession>A0A662DMM1</accession>
<sequence length="1015" mass="111421">MKVYRSHVLICGGGGCLSSGAQEVKEAFVLEIAKKGLDEEVKVVETGCVGACDLGPIAIVHPGGIFYRKLTPEDVPLIVEEHLLKGRVVEKLVYRPLSGEGKVTSFQEIDFFRFQQKNVLRNCGVIDPTSIEEYIGTDGYQALAKVLTSMSPEEVIEEVKKSGLRGRGGGGFPTGVKWEFARKAKSNQKYIICNADEGDPGAFMDRSLLEGDPHSVIEGMAIGAYAIGADQGYIYVRAEYPLAVERLEIAIKQAREYGLLGKNIFDSEFSFDVELRVGAGAFVCGEETALIASIEGKRGEPRPRPPFPAQSGLWGKPTIINNVETLANIPLIILKGASWFSSLGTERSKGTKIFALAGDIRNTGLVEVPMGIPLGKIIYDIGGGIPKGRKFKAVQCGGPSGGCIPKEYLNVPVDYESLQELGAIMGSGGMIVMDENTCMVDIARFFLEFIQEESCGKCPPCRIGTKRMLEILTRITEGKGEEGDIERLIKLGENIKKTALCGLGQTAPNPVLSTIRHFREEYEQHIKYKYCPASVCQALFRSPCQNACPARVDVPGYIYLVSQGKYEEAVALIRERNPLVAVSGRVCDHPCETKCRRQDLDEPLAIRDIKRFAADYLLNNGGYPLPSLQEKKGKRVGIVGSGPAGLTCAYHLAKMGYDVTVFEALPVVGGMLAVGIPEYRLPKEILNKEIEEIKKIGVEIKTGIKVGEDVSFDDLFKEGYEAVFIATGAHKDLKLEIEGEYLENVMGAVNFLREVNLGRMQKMRGRVAVVGGGNAAIDAARTALRLGASEVNIIYRRRKEDMPAHLEEIRQAEKEGIKIHSLTNPVKLIGNGKVSKMECLRMKLSDFDSSGRRRPIPIENSEFHLDVDYVIKAIGQKPDLSFATDHLKTEISRRGTLVVNKDNLSIGKNGIFAGGDLVAGPSTVIEAIRDGIKAAISIDKYLGGKGIIEERIRKEEKIDQTKPAQENPEVQPRIKKIGNKKDINLKDFCETEPGYTEDEVRQEARRCLRCDLQVD</sequence>
<dbReference type="InterPro" id="IPR023753">
    <property type="entry name" value="FAD/NAD-binding_dom"/>
</dbReference>
<dbReference type="EMBL" id="QMQA01000007">
    <property type="protein sequence ID" value="RLE15359.1"/>
    <property type="molecule type" value="Genomic_DNA"/>
</dbReference>
<name>A0A662DMM1_UNCAE</name>
<dbReference type="InterPro" id="IPR011538">
    <property type="entry name" value="Nuo51_FMN-bd"/>
</dbReference>
<dbReference type="PRINTS" id="PR00419">
    <property type="entry name" value="ADXRDTASE"/>
</dbReference>
<dbReference type="InterPro" id="IPR019575">
    <property type="entry name" value="Nuop51_4Fe4S-bd"/>
</dbReference>
<dbReference type="PANTHER" id="PTHR43578">
    <property type="entry name" value="NADH-QUINONE OXIDOREDUCTASE SUBUNIT F"/>
    <property type="match status" value="1"/>
</dbReference>
<dbReference type="InterPro" id="IPR001949">
    <property type="entry name" value="NADH-UbQ_OxRdtase_51kDa_CS"/>
</dbReference>